<evidence type="ECO:0000259" key="11">
    <source>
        <dbReference type="Pfam" id="PF16415"/>
    </source>
</evidence>
<evidence type="ECO:0000259" key="10">
    <source>
        <dbReference type="Pfam" id="PF12842"/>
    </source>
</evidence>
<evidence type="ECO:0000259" key="13">
    <source>
        <dbReference type="Pfam" id="PF16418"/>
    </source>
</evidence>
<dbReference type="InterPro" id="IPR007196">
    <property type="entry name" value="CCR4-Not_Not1_C"/>
</dbReference>
<sequence length="2145" mass="243233">MSAQPPDPGPVSPNSSSNRYITITKAQINFLLSTLSEQKYSAVVDQIHTLTESQTTIHAYFLRRLIYGNSKELFNIIPKDVELSQLGFRLLIEELRLVARKPSISACFRDAIQLGHEGEVFKNFDLHRLFSAVDLSPFETCTLALSVLRSTQQDLVEKGYSLLPDGALTCLATEVFKAHADGLISTFSTPAELVDLPAEELALFVQQLSSLSSSSFPESLQTLVLDAIPKRYEDGNMPEIVQQSASFSISLMKFLELLFKSLGSGTSEISPKIYGLFSNSIDDDVRPSEKTIVAILILLVKEAEQGNMAFNPEQIGVEIARLLPNLNWASVVLGFDRSDFIIYEPQGLAIILEIMRSALRHKDAFPILEFWGQWTHQRAQLSILRAFTKLPPEIFDLSKYPGRRIVSMEESSDAPAPVKAMISSLETGTFNSLDLVERIFLLTNPETLPEGDDFLSDVAYAAPDLVLLGGVQLAAPWVPHHEALISRLFLHFFHSQPINLMVFYKLFQTAPDFLFTRVRNILEQDRMQASRVLDIAQELRILEAILQIRPYELSLELSSLASRREYLNLEKYVRGEMKGPHKEEFVTAVLEFLRVKAMAETEQRERPHQEPTTIALQTETVAILLRPTLNKKRAFSFHSKADHFQEHSSSPTYPRLFNIEFDESGSIIRPVNASNSNLLPPDVEAEVDQDYKELYNNNNTNDTSAINRIILKLRGYKRSHDPADHDVLAHMLHGLFDEYRFFYQYPTPALAVTAVLFGSLVHFRLLPEIPQAIALRCVYKALQQPPESNMYKFGVQALHQFADRVHEFPQYMANILAIQSLQENYPEIIDKIEPSGDRIPFQRVASPPSLHQGGESQEPETPQQPPFQSIARDASDALPLPQEDLPEAAQDKVIFCINNTSVSNVDAKVKEIKNLLDDKYVRWAADHIFVDRARLEPNQHPLYLQVLETLNKKHLYTAILDATYATIIRLLNCPSTLTESTEKLALKNLGSWLGGLTLARNKPIKHRNLSIKDLLLEGFETDRLIVVIPFVTKILEQVTKSKVFKPPNPWTMAMIKTLVEFYQEAELKLMLKFDIELLCKALELELNDIIPTTLLQARPGIYGLNLPDGLDVAIHSQEVYLPPDYMTTFDIVSQIVLDSSALAYIPHSDILSVISKAVDRTIREVIVPIVEKSVTIASITTRELVIKDFAMEGSEERMRHAAHQMIEQLSGSLSDVTGKEALKINLGNNFKLLLSNDGVHEETVPENAVSRIINDNIDLICNVIRKVAQSKAVKDIDDALTSAYHRRRRHREAKTGKPFFDSAASQYAMSLPLPLRLASGGLTAVQLSLYDKFADMGNAAIAAKITNEQARLNASMEMANEVAAFGGPTTSAYEQRLPAATIEASIERLTNVVAEFQKFAKEIPDTGRSYFHLPLEHELPQQVQQIVQFAKDLVARTQRDDYMLTVCQQACTKLFKSSEIPLAREAYADLLTKFCEIAPRVGREVQIWLLDLSDERKLDAPVISTLVNTTLISLPDLDISLARAVQTRSRHFVLFAAELLQILVLGPRAIVTRIQFANTIEALEGVTEREDTHPLVSEVVGTFRSDNGENSLSQEQPDDDKDKLLHLFVTDWNKCVQRSVREHNDTPLLAFVYQLQQTKIITDVNMATMFLRNAFQYSLEFFVKQSFTAQSFVFIDNYAKMIACLVRFHGESDNNQEAESEPPYLQRILAITVYVSINFHETRDDMFHQRAIFRFFSTLLHDFSVHERELEARNIDVYGPITQAFLWMEPHLLPGNSFGWVQAITHRSYMPKMLDSNHPNRQKEYLKLLQILLQYLSEKIAESGSPLDEAIKAFYTGVIRLFMVLVYDFPDFVFSNHFSLCEPLSMKCVQLRNIILSSYARNSNLPDPFQPGFKVDRLPEISQAPPIAADFEAIFKSRGIDIKDLENFLTAPGTASSSTETARQFLKRAREPIPEHSKPWQSPKHDVTLINALVLYSIMKIEQHAKNENLLLGNFLKRPKWQSPPLTLLQTFYNELDPEGIPPIQFLLINSLGRFIFLSAVTDQLRFPNSHTYCAVCILLTLFSTTNSNTDDIYAREQITRVLLERLICNRPHPWGLLITFTELLKNESYNFWKLPFTKSTPELEKLFSTLQYTLRPRSVEEYSR</sequence>
<evidence type="ECO:0000313" key="16">
    <source>
        <dbReference type="Proteomes" id="UP000186594"/>
    </source>
</evidence>
<dbReference type="Gene3D" id="1.25.40.180">
    <property type="match status" value="1"/>
</dbReference>
<evidence type="ECO:0000256" key="3">
    <source>
        <dbReference type="ARBA" id="ARBA00023015"/>
    </source>
</evidence>
<feature type="domain" description="CCR4-NOT transcription complex subunit 1 TTP binding" evidence="12">
    <location>
        <begin position="668"/>
        <end position="833"/>
    </location>
</feature>
<dbReference type="InterPro" id="IPR055454">
    <property type="entry name" value="CNOT1-like_NOT1_connector"/>
</dbReference>
<dbReference type="OMA" id="IDEYHCY"/>
<feature type="domain" description="CCR4-NOT transcription complex subunit 1 CAF1-binding" evidence="11">
    <location>
        <begin position="882"/>
        <end position="1098"/>
    </location>
</feature>
<dbReference type="Pfam" id="PF04054">
    <property type="entry name" value="Not1"/>
    <property type="match status" value="1"/>
</dbReference>
<evidence type="ECO:0000256" key="6">
    <source>
        <dbReference type="ARBA" id="ARBA00059181"/>
    </source>
</evidence>
<dbReference type="GO" id="GO:0030015">
    <property type="term" value="C:CCR4-NOT core complex"/>
    <property type="evidence" value="ECO:0007669"/>
    <property type="project" value="InterPro"/>
</dbReference>
<dbReference type="GO" id="GO:0017148">
    <property type="term" value="P:negative regulation of translation"/>
    <property type="evidence" value="ECO:0007669"/>
    <property type="project" value="InterPro"/>
</dbReference>
<evidence type="ECO:0000259" key="14">
    <source>
        <dbReference type="Pfam" id="PF25097"/>
    </source>
</evidence>
<dbReference type="PANTHER" id="PTHR13162">
    <property type="entry name" value="CCR4-NOT TRANSCRIPTION COMPLEX"/>
    <property type="match status" value="1"/>
</dbReference>
<organism evidence="15 16">
    <name type="scientific">Neolecta irregularis (strain DAH-3)</name>
    <dbReference type="NCBI Taxonomy" id="1198029"/>
    <lineage>
        <taxon>Eukaryota</taxon>
        <taxon>Fungi</taxon>
        <taxon>Dikarya</taxon>
        <taxon>Ascomycota</taxon>
        <taxon>Taphrinomycotina</taxon>
        <taxon>Neolectales</taxon>
        <taxon>Neolectaceae</taxon>
        <taxon>Neolecta</taxon>
    </lineage>
</organism>
<comment type="subcellular location">
    <subcellularLocation>
        <location evidence="1">Nucleus</location>
    </subcellularLocation>
</comment>
<dbReference type="Proteomes" id="UP000186594">
    <property type="component" value="Unassembled WGS sequence"/>
</dbReference>
<dbReference type="InterPro" id="IPR038535">
    <property type="entry name" value="CNOT1_TTP_bind_sf"/>
</dbReference>
<dbReference type="InterPro" id="IPR032194">
    <property type="entry name" value="CNOT1_HEAT"/>
</dbReference>
<dbReference type="GO" id="GO:0060090">
    <property type="term" value="F:molecular adaptor activity"/>
    <property type="evidence" value="ECO:0007669"/>
    <property type="project" value="TreeGrafter"/>
</dbReference>
<evidence type="ECO:0000256" key="8">
    <source>
        <dbReference type="SAM" id="MobiDB-lite"/>
    </source>
</evidence>
<feature type="domain" description="CCR4-Not complex component Not1 C-terminal" evidence="9">
    <location>
        <begin position="1745"/>
        <end position="2131"/>
    </location>
</feature>
<dbReference type="GO" id="GO:0000932">
    <property type="term" value="C:P-body"/>
    <property type="evidence" value="ECO:0007669"/>
    <property type="project" value="TreeGrafter"/>
</dbReference>
<comment type="caution">
    <text evidence="15">The sequence shown here is derived from an EMBL/GenBank/DDBJ whole genome shotgun (WGS) entry which is preliminary data.</text>
</comment>
<keyword evidence="5" id="KW-0539">Nucleus</keyword>
<evidence type="ECO:0000256" key="2">
    <source>
        <dbReference type="ARBA" id="ARBA00022491"/>
    </source>
</evidence>
<dbReference type="Pfam" id="PF16415">
    <property type="entry name" value="CNOT1_CAF1_bind"/>
    <property type="match status" value="1"/>
</dbReference>
<keyword evidence="16" id="KW-1185">Reference proteome</keyword>
<name>A0A1U7LK60_NEOID</name>
<accession>A0A1U7LK60</accession>
<keyword evidence="3" id="KW-0805">Transcription regulation</keyword>
<dbReference type="EMBL" id="LXFE01002367">
    <property type="protein sequence ID" value="OLL23018.1"/>
    <property type="molecule type" value="Genomic_DNA"/>
</dbReference>
<feature type="region of interest" description="Disordered" evidence="8">
    <location>
        <begin position="840"/>
        <end position="868"/>
    </location>
</feature>
<dbReference type="Pfam" id="PF16418">
    <property type="entry name" value="CNOT1_HEAT"/>
    <property type="match status" value="1"/>
</dbReference>
<keyword evidence="2" id="KW-0678">Repressor</keyword>
<evidence type="ECO:0000259" key="12">
    <source>
        <dbReference type="Pfam" id="PF16417"/>
    </source>
</evidence>
<feature type="domain" description="CCR4-NOT transcription complex subunit 1 HEAT repeat" evidence="13">
    <location>
        <begin position="483"/>
        <end position="626"/>
    </location>
</feature>
<dbReference type="CDD" id="cd20710">
    <property type="entry name" value="NOT1_connector"/>
    <property type="match status" value="1"/>
</dbReference>
<dbReference type="Gene3D" id="1.25.40.800">
    <property type="match status" value="1"/>
</dbReference>
<evidence type="ECO:0000256" key="7">
    <source>
        <dbReference type="ARBA" id="ARBA00074459"/>
    </source>
</evidence>
<evidence type="ECO:0000256" key="5">
    <source>
        <dbReference type="ARBA" id="ARBA00023242"/>
    </source>
</evidence>
<comment type="function">
    <text evidence="6">Acts as a component of the CCR4-NOT core complex, which in the nucleus seems to be a general transcription factor, and in the cytoplasm the major mRNA deadenylase involved in mRNA turnover. The NOT protein subcomplex negatively regulates the basal and activated transcription of many genes. Preferentially affects TC-type TATA element-dependent transcription. Could directly or indirectly inhibit component(s) of the general transcription machinery.</text>
</comment>
<reference evidence="15 16" key="1">
    <citation type="submission" date="2016-04" db="EMBL/GenBank/DDBJ databases">
        <title>Evolutionary innovation and constraint leading to complex multicellularity in the Ascomycota.</title>
        <authorList>
            <person name="Cisse O."/>
            <person name="Nguyen A."/>
            <person name="Hewitt D.A."/>
            <person name="Jedd G."/>
            <person name="Stajich J.E."/>
        </authorList>
    </citation>
    <scope>NUCLEOTIDE SEQUENCE [LARGE SCALE GENOMIC DNA]</scope>
    <source>
        <strain evidence="15 16">DAH-3</strain>
    </source>
</reference>
<dbReference type="GO" id="GO:0000289">
    <property type="term" value="P:nuclear-transcribed mRNA poly(A) tail shortening"/>
    <property type="evidence" value="ECO:0007669"/>
    <property type="project" value="UniProtKB-ARBA"/>
</dbReference>
<dbReference type="PANTHER" id="PTHR13162:SF8">
    <property type="entry name" value="CCR4-NOT TRANSCRIPTION COMPLEX SUBUNIT 1"/>
    <property type="match status" value="1"/>
</dbReference>
<evidence type="ECO:0000313" key="15">
    <source>
        <dbReference type="EMBL" id="OLL23018.1"/>
    </source>
</evidence>
<feature type="domain" description="CCR4-NOT transcription complex subunit 1" evidence="10">
    <location>
        <begin position="1152"/>
        <end position="1291"/>
    </location>
</feature>
<evidence type="ECO:0000256" key="4">
    <source>
        <dbReference type="ARBA" id="ARBA00023163"/>
    </source>
</evidence>
<evidence type="ECO:0000259" key="9">
    <source>
        <dbReference type="Pfam" id="PF04054"/>
    </source>
</evidence>
<dbReference type="InterPro" id="IPR024557">
    <property type="entry name" value="CNOT1_dom_4"/>
</dbReference>
<dbReference type="Pfam" id="PF25097">
    <property type="entry name" value="ARM_Cnot1"/>
    <property type="match status" value="1"/>
</dbReference>
<dbReference type="Gene3D" id="1.25.40.790">
    <property type="match status" value="1"/>
</dbReference>
<feature type="domain" description="CCR4-NOT transcription complex subunit 1-like NOT1 connector" evidence="14">
    <location>
        <begin position="1421"/>
        <end position="1574"/>
    </location>
</feature>
<evidence type="ECO:0000256" key="1">
    <source>
        <dbReference type="ARBA" id="ARBA00004123"/>
    </source>
</evidence>
<dbReference type="InterPro" id="IPR032191">
    <property type="entry name" value="CNOT1_CAF1_bind"/>
</dbReference>
<feature type="compositionally biased region" description="Low complexity" evidence="8">
    <location>
        <begin position="852"/>
        <end position="868"/>
    </location>
</feature>
<dbReference type="InterPro" id="IPR032193">
    <property type="entry name" value="CNOT1_TTP_bind"/>
</dbReference>
<dbReference type="GO" id="GO:0005634">
    <property type="term" value="C:nucleus"/>
    <property type="evidence" value="ECO:0007669"/>
    <property type="project" value="UniProtKB-SubCell"/>
</dbReference>
<proteinExistence type="predicted"/>
<dbReference type="OrthoDB" id="1933107at2759"/>
<dbReference type="FunFam" id="1.25.40.180:FF:000012">
    <property type="entry name" value="Ccr4-Not transcription complex subunit"/>
    <property type="match status" value="1"/>
</dbReference>
<keyword evidence="4" id="KW-0804">Transcription</keyword>
<dbReference type="Pfam" id="PF16417">
    <property type="entry name" value="CNOT1_TTP_bind"/>
    <property type="match status" value="1"/>
</dbReference>
<dbReference type="Gene3D" id="1.25.40.840">
    <property type="entry name" value="CCR4-NOT transcription complex subunit 1 TTP binding domain"/>
    <property type="match status" value="1"/>
</dbReference>
<dbReference type="Pfam" id="PF12842">
    <property type="entry name" value="DUF3819"/>
    <property type="match status" value="1"/>
</dbReference>
<dbReference type="STRING" id="1198029.A0A1U7LK60"/>
<protein>
    <recommendedName>
        <fullName evidence="7">General negative regulator of transcription subunit 1</fullName>
    </recommendedName>
</protein>
<gene>
    <name evidence="15" type="ORF">NEOLI_002268</name>
</gene>
<dbReference type="InterPro" id="IPR040398">
    <property type="entry name" value="Not1"/>
</dbReference>